<dbReference type="AlphaFoldDB" id="W4MBF0"/>
<dbReference type="HOGENOM" id="CLU_116670_0_1_7"/>
<evidence type="ECO:0000313" key="2">
    <source>
        <dbReference type="Proteomes" id="UP000019140"/>
    </source>
</evidence>
<dbReference type="EMBL" id="AZHX01000559">
    <property type="protein sequence ID" value="ETX06967.1"/>
    <property type="molecule type" value="Genomic_DNA"/>
</dbReference>
<gene>
    <name evidence="1" type="ORF">ETSY2_13960</name>
</gene>
<accession>W4MBF0</accession>
<dbReference type="Pfam" id="PF01724">
    <property type="entry name" value="DUF29"/>
    <property type="match status" value="1"/>
</dbReference>
<dbReference type="InterPro" id="IPR002636">
    <property type="entry name" value="DUF29"/>
</dbReference>
<proteinExistence type="predicted"/>
<evidence type="ECO:0008006" key="3">
    <source>
        <dbReference type="Google" id="ProtNLM"/>
    </source>
</evidence>
<organism evidence="1 2">
    <name type="scientific">Candidatus Entotheonella gemina</name>
    <dbReference type="NCBI Taxonomy" id="1429439"/>
    <lineage>
        <taxon>Bacteria</taxon>
        <taxon>Pseudomonadati</taxon>
        <taxon>Nitrospinota/Tectimicrobiota group</taxon>
        <taxon>Candidatus Tectimicrobiota</taxon>
        <taxon>Candidatus Entotheonellia</taxon>
        <taxon>Candidatus Entotheonellales</taxon>
        <taxon>Candidatus Entotheonellaceae</taxon>
        <taxon>Candidatus Entotheonella</taxon>
    </lineage>
</organism>
<protein>
    <recommendedName>
        <fullName evidence="3">DUF29 domain-containing protein</fullName>
    </recommendedName>
</protein>
<sequence length="146" mass="16982">MDSVANELLYAFVEGNAKMTAGHVSKLDLANLAEEIESLGKRDRRALRSRLKVLMRHLLKWCYQPERCQKGHSWWSTIRTHRRDIELILEDSPSLRRQIPNMIAADYQAMRLDASGKTSLPLETFPEMRPWTTEQILDETFWPGEA</sequence>
<comment type="caution">
    <text evidence="1">The sequence shown here is derived from an EMBL/GenBank/DDBJ whole genome shotgun (WGS) entry which is preliminary data.</text>
</comment>
<dbReference type="PATRIC" id="fig|1429439.4.peg.2384"/>
<evidence type="ECO:0000313" key="1">
    <source>
        <dbReference type="EMBL" id="ETX06967.1"/>
    </source>
</evidence>
<dbReference type="Proteomes" id="UP000019140">
    <property type="component" value="Unassembled WGS sequence"/>
</dbReference>
<keyword evidence="2" id="KW-1185">Reference proteome</keyword>
<name>W4MBF0_9BACT</name>
<reference evidence="1 2" key="1">
    <citation type="journal article" date="2014" name="Nature">
        <title>An environmental bacterial taxon with a large and distinct metabolic repertoire.</title>
        <authorList>
            <person name="Wilson M.C."/>
            <person name="Mori T."/>
            <person name="Ruckert C."/>
            <person name="Uria A.R."/>
            <person name="Helf M.J."/>
            <person name="Takada K."/>
            <person name="Gernert C."/>
            <person name="Steffens U.A."/>
            <person name="Heycke N."/>
            <person name="Schmitt S."/>
            <person name="Rinke C."/>
            <person name="Helfrich E.J."/>
            <person name="Brachmann A.O."/>
            <person name="Gurgui C."/>
            <person name="Wakimoto T."/>
            <person name="Kracht M."/>
            <person name="Crusemann M."/>
            <person name="Hentschel U."/>
            <person name="Abe I."/>
            <person name="Matsunaga S."/>
            <person name="Kalinowski J."/>
            <person name="Takeyama H."/>
            <person name="Piel J."/>
        </authorList>
    </citation>
    <scope>NUCLEOTIDE SEQUENCE [LARGE SCALE GENOMIC DNA]</scope>
    <source>
        <strain evidence="2">TSY2</strain>
    </source>
</reference>
<dbReference type="PANTHER" id="PTHR34235">
    <property type="entry name" value="SLR1203 PROTEIN-RELATED"/>
    <property type="match status" value="1"/>
</dbReference>
<dbReference type="Gene3D" id="1.20.1220.20">
    <property type="entry name" value="Uncharcterised protein PF01724"/>
    <property type="match status" value="1"/>
</dbReference>